<protein>
    <recommendedName>
        <fullName evidence="3">Enterotoxin</fullName>
    </recommendedName>
</protein>
<dbReference type="EMBL" id="CP032489">
    <property type="protein sequence ID" value="AYD47322.1"/>
    <property type="molecule type" value="Genomic_DNA"/>
</dbReference>
<evidence type="ECO:0008006" key="3">
    <source>
        <dbReference type="Google" id="ProtNLM"/>
    </source>
</evidence>
<evidence type="ECO:0000313" key="2">
    <source>
        <dbReference type="Proteomes" id="UP000266118"/>
    </source>
</evidence>
<organism evidence="1 2">
    <name type="scientific">Arachidicoccus soli</name>
    <dbReference type="NCBI Taxonomy" id="2341117"/>
    <lineage>
        <taxon>Bacteria</taxon>
        <taxon>Pseudomonadati</taxon>
        <taxon>Bacteroidota</taxon>
        <taxon>Chitinophagia</taxon>
        <taxon>Chitinophagales</taxon>
        <taxon>Chitinophagaceae</taxon>
        <taxon>Arachidicoccus</taxon>
    </lineage>
</organism>
<sequence length="683" mass="78770">MNLKKFFLFAYMCIACFSQYGYSQVFYAGKKPSIAQSYVSAEELKLSNNIFSVEWRLDKNKIVSASIIDTQLKRQMAFDGKNLFSIILQDGSVLTADEFEPINSFKVLNLFANADATRLSERLNGKEIQAYFVNKKYGIRLNWKAVLRDSCNYIEQRFEFTSAQKNSIQKVVLIKLPLNKNVYVDGKVDGSPLIYKNMFFALEHPLSKIDTCRNFLECFLKEEGTIDRAQSFIVSSAWGVTPVTQLRRGFLYFVEHERATPYRQFLHYNSWFDISWNDRKLNDSICADRIQTYADSLITKRNTNMKAFLFDDGWDNDKTLWGFNKGFPNGFTHLKLLANKYHAQLGVWISPWGGYDEAKAERLKYGRLQHPPFETNQNGFSLSGPHYYARFKGITENFMKQYGVAIFKFDGIGNMDDAISVVKDEDSTKRKIARKDFEALLRLTKTLRKDKPSIYMSLTVGTWSSPFWLNYADVTWRSGEDNGQCGSGNQRQRWLNYRDKEVYENVVRNAPLYPLNAIMNHGICIAVNGLPAKYEKDNKNIADEIWSFFGTGTSLQEMYINPHLLSSNDWDCLAKAIHWSRQNADILPDVHWVGGDPGKEEVYGYAAWNQNHGVISLRNPSSKAQSFLLDNKKIFDLPENFNRIYRFYKVNNVSAKQFYAEGDNITITLQPFEVLVMDAVTSK</sequence>
<dbReference type="Gene3D" id="3.20.20.70">
    <property type="entry name" value="Aldolase class I"/>
    <property type="match status" value="1"/>
</dbReference>
<proteinExistence type="predicted"/>
<evidence type="ECO:0000313" key="1">
    <source>
        <dbReference type="EMBL" id="AYD47322.1"/>
    </source>
</evidence>
<gene>
    <name evidence="1" type="ORF">D6B99_06675</name>
</gene>
<dbReference type="RefSeq" id="WP_119986317.1">
    <property type="nucleotide sequence ID" value="NZ_CP032489.1"/>
</dbReference>
<keyword evidence="2" id="KW-1185">Reference proteome</keyword>
<dbReference type="AlphaFoldDB" id="A0A386HNT0"/>
<accession>A0A386HNT0</accession>
<dbReference type="InterPro" id="IPR013785">
    <property type="entry name" value="Aldolase_TIM"/>
</dbReference>
<name>A0A386HNT0_9BACT</name>
<dbReference type="KEGG" id="ark:D6B99_06675"/>
<dbReference type="Proteomes" id="UP000266118">
    <property type="component" value="Chromosome"/>
</dbReference>
<reference evidence="1 2" key="1">
    <citation type="submission" date="2018-09" db="EMBL/GenBank/DDBJ databases">
        <title>Arachidicoccus sp. nov., a bacterium isolated from soil.</title>
        <authorList>
            <person name="Weon H.-Y."/>
            <person name="Kwon S.-W."/>
            <person name="Lee S.A."/>
        </authorList>
    </citation>
    <scope>NUCLEOTIDE SEQUENCE [LARGE SCALE GENOMIC DNA]</scope>
    <source>
        <strain evidence="1 2">KIS59-12</strain>
    </source>
</reference>
<dbReference type="SUPFAM" id="SSF51445">
    <property type="entry name" value="(Trans)glycosidases"/>
    <property type="match status" value="1"/>
</dbReference>
<dbReference type="InterPro" id="IPR017853">
    <property type="entry name" value="GH"/>
</dbReference>
<dbReference type="OrthoDB" id="3183911at2"/>